<dbReference type="Proteomes" id="UP001148018">
    <property type="component" value="Unassembled WGS sequence"/>
</dbReference>
<feature type="compositionally biased region" description="Basic and acidic residues" evidence="2">
    <location>
        <begin position="674"/>
        <end position="683"/>
    </location>
</feature>
<organism evidence="4 5">
    <name type="scientific">Muraenolepis orangiensis</name>
    <name type="common">Patagonian moray cod</name>
    <dbReference type="NCBI Taxonomy" id="630683"/>
    <lineage>
        <taxon>Eukaryota</taxon>
        <taxon>Metazoa</taxon>
        <taxon>Chordata</taxon>
        <taxon>Craniata</taxon>
        <taxon>Vertebrata</taxon>
        <taxon>Euteleostomi</taxon>
        <taxon>Actinopterygii</taxon>
        <taxon>Neopterygii</taxon>
        <taxon>Teleostei</taxon>
        <taxon>Neoteleostei</taxon>
        <taxon>Acanthomorphata</taxon>
        <taxon>Zeiogadaria</taxon>
        <taxon>Gadariae</taxon>
        <taxon>Gadiformes</taxon>
        <taxon>Muraenolepidoidei</taxon>
        <taxon>Muraenolepididae</taxon>
        <taxon>Muraenolepis</taxon>
    </lineage>
</organism>
<evidence type="ECO:0000313" key="4">
    <source>
        <dbReference type="EMBL" id="KAJ3599668.1"/>
    </source>
</evidence>
<protein>
    <recommendedName>
        <fullName evidence="3">Niban 1/2/3 domain-containing protein</fullName>
    </recommendedName>
</protein>
<dbReference type="PANTHER" id="PTHR14392:SF3">
    <property type="entry name" value="PROTEIN NIBAN 1"/>
    <property type="match status" value="1"/>
</dbReference>
<comment type="similarity">
    <text evidence="1">Belongs to the Niban family.</text>
</comment>
<dbReference type="CDD" id="cd23949">
    <property type="entry name" value="Niban-like"/>
    <property type="match status" value="1"/>
</dbReference>
<dbReference type="InterPro" id="IPR026088">
    <property type="entry name" value="Niban-like"/>
</dbReference>
<feature type="region of interest" description="Disordered" evidence="2">
    <location>
        <begin position="670"/>
        <end position="737"/>
    </location>
</feature>
<proteinExistence type="inferred from homology"/>
<comment type="caution">
    <text evidence="4">The sequence shown here is derived from an EMBL/GenBank/DDBJ whole genome shotgun (WGS) entry which is preliminary data.</text>
</comment>
<feature type="domain" description="Niban 1/2/3" evidence="3">
    <location>
        <begin position="294"/>
        <end position="455"/>
    </location>
</feature>
<dbReference type="InterPro" id="IPR059060">
    <property type="entry name" value="Niban_1/2/3_dom"/>
</dbReference>
<evidence type="ECO:0000259" key="3">
    <source>
        <dbReference type="Pfam" id="PF26086"/>
    </source>
</evidence>
<feature type="region of interest" description="Disordered" evidence="2">
    <location>
        <begin position="529"/>
        <end position="647"/>
    </location>
</feature>
<dbReference type="PANTHER" id="PTHR14392">
    <property type="entry name" value="NIBAN FAMILY MEMBER"/>
    <property type="match status" value="1"/>
</dbReference>
<feature type="compositionally biased region" description="Low complexity" evidence="2">
    <location>
        <begin position="632"/>
        <end position="647"/>
    </location>
</feature>
<feature type="compositionally biased region" description="Basic residues" evidence="2">
    <location>
        <begin position="698"/>
        <end position="737"/>
    </location>
</feature>
<evidence type="ECO:0000256" key="2">
    <source>
        <dbReference type="SAM" id="MobiDB-lite"/>
    </source>
</evidence>
<evidence type="ECO:0000256" key="1">
    <source>
        <dbReference type="ARBA" id="ARBA00010251"/>
    </source>
</evidence>
<evidence type="ECO:0000313" key="5">
    <source>
        <dbReference type="Proteomes" id="UP001148018"/>
    </source>
</evidence>
<keyword evidence="5" id="KW-1185">Reference proteome</keyword>
<dbReference type="OrthoDB" id="9010513at2759"/>
<reference evidence="4" key="1">
    <citation type="submission" date="2022-07" db="EMBL/GenBank/DDBJ databases">
        <title>Chromosome-level genome of Muraenolepis orangiensis.</title>
        <authorList>
            <person name="Kim J."/>
        </authorList>
    </citation>
    <scope>NUCLEOTIDE SEQUENCE</scope>
    <source>
        <strain evidence="4">KU_S4_2022</strain>
        <tissue evidence="4">Muscle</tissue>
    </source>
</reference>
<dbReference type="AlphaFoldDB" id="A0A9Q0IIU5"/>
<dbReference type="Pfam" id="PF26086">
    <property type="entry name" value="Niban2"/>
    <property type="match status" value="1"/>
</dbReference>
<gene>
    <name evidence="4" type="ORF">NHX12_033624</name>
</gene>
<name>A0A9Q0IIU5_9TELE</name>
<accession>A0A9Q0IIU5</accession>
<sequence length="737" mass="81887">MSTPQKTMALHGGGAILTAGDRLLEGLVTFKWSSVPTTIQEAPEGGEVLYEDAVLHFDETRKWRDRYVVVRANYCLECHDSLESFIKGVPARHKLLPTGGTVLTTEEKYMTMVDKCFPDTTSTVKEEFAPPLTSMPGQFPIYLRLPYRRDYYFCFKQEANNAGFLSILSACIRHQNQDFLKKKTCEVQAFLKAIQLYRQEKGKYEAWDMMIGSDVRAKKTEKKRMWFATVEASYVLVQGHLLEGMSLLKKECGVLGRQQEVLIHSDMDHIVSARAHLEDKLRASVWEPAERFSSEAVQPYLASVLEELMEPVSAGFLEARALSEALMDELCRDLQTNGVTEDLKQKLSQMSKPNLLSCYQKIGSLSEKRPHLQERFGFSNVSSLIHSAQIDLQQLMENAGYTFELLLQKVIQDKPEQAASAMEKAKHRVLKQYDYDSSTIRKKVFQEALVAITLPHIKKNLATVCKPELQRLEQSIYTDHAHFVDVETAYESILLQTLDKEVAKVVKEAASLKKYNLLNDSRDLLRQSSRSSLYCSTPSSPGSPDRAQTPSTTAPSLEPRTPSTPPLLANGLSPAPPTPGVGGVALSSRGGEDQEVQEDQDQVFAEVTNSGDLPLGRPGGQTADTAHDTPEVPAVATPPQSAAAEATEAAIAAVTKQVETLAVAATEAVGEVQKTADESRDAPADPSEPETLSATTNQKKKKKKKKKKTRRVLHRKHPTSPLKAWRKPQRKKTMSSA</sequence>
<feature type="compositionally biased region" description="Polar residues" evidence="2">
    <location>
        <begin position="534"/>
        <end position="555"/>
    </location>
</feature>
<dbReference type="EMBL" id="JANIIK010000048">
    <property type="protein sequence ID" value="KAJ3599668.1"/>
    <property type="molecule type" value="Genomic_DNA"/>
</dbReference>
<dbReference type="Pfam" id="PF26089">
    <property type="entry name" value="PH_Niban2"/>
    <property type="match status" value="1"/>
</dbReference>